<keyword evidence="1" id="KW-1133">Transmembrane helix</keyword>
<keyword evidence="1" id="KW-0812">Transmembrane</keyword>
<dbReference type="InterPro" id="IPR002823">
    <property type="entry name" value="DUF112_TM"/>
</dbReference>
<comment type="caution">
    <text evidence="3">The sequence shown here is derived from an EMBL/GenBank/DDBJ whole genome shotgun (WGS) entry which is preliminary data.</text>
</comment>
<dbReference type="PANTHER" id="PTHR35342">
    <property type="entry name" value="TRICARBOXYLIC TRANSPORT PROTEIN"/>
    <property type="match status" value="1"/>
</dbReference>
<feature type="transmembrane region" description="Helical" evidence="1">
    <location>
        <begin position="148"/>
        <end position="172"/>
    </location>
</feature>
<feature type="transmembrane region" description="Helical" evidence="1">
    <location>
        <begin position="40"/>
        <end position="57"/>
    </location>
</feature>
<feature type="transmembrane region" description="Helical" evidence="1">
    <location>
        <begin position="69"/>
        <end position="90"/>
    </location>
</feature>
<evidence type="ECO:0000259" key="2">
    <source>
        <dbReference type="Pfam" id="PF01970"/>
    </source>
</evidence>
<feature type="domain" description="DUF112" evidence="2">
    <location>
        <begin position="1"/>
        <end position="124"/>
    </location>
</feature>
<feature type="transmembrane region" description="Helical" evidence="1">
    <location>
        <begin position="7"/>
        <end position="28"/>
    </location>
</feature>
<dbReference type="PANTHER" id="PTHR35342:SF5">
    <property type="entry name" value="TRICARBOXYLIC TRANSPORT PROTEIN"/>
    <property type="match status" value="1"/>
</dbReference>
<protein>
    <recommendedName>
        <fullName evidence="2">DUF112 domain-containing protein</fullName>
    </recommendedName>
</protein>
<dbReference type="Pfam" id="PF01970">
    <property type="entry name" value="TctA"/>
    <property type="match status" value="1"/>
</dbReference>
<sequence>MIPLLTLGIPGDSVTAILMGALIMKGIIPGPQLFVENTEWVYLIMIGFVFINIFMYLQGKLFIKAFVNITKLPTTILIPMLAVLCVVGSYAVNNNISDVFIMLIFGLLAYFLTRYKFPITPMVIAIVLGPLVEQNLRRSLIISEGSSSIFFTRPISLIFLGLSIFIILYPLVKRSFKTFKR</sequence>
<evidence type="ECO:0000256" key="1">
    <source>
        <dbReference type="SAM" id="Phobius"/>
    </source>
</evidence>
<evidence type="ECO:0000313" key="3">
    <source>
        <dbReference type="EMBL" id="MPN33175.1"/>
    </source>
</evidence>
<name>A0A645H2C8_9ZZZZ</name>
<reference evidence="3" key="1">
    <citation type="submission" date="2019-08" db="EMBL/GenBank/DDBJ databases">
        <authorList>
            <person name="Kucharzyk K."/>
            <person name="Murdoch R.W."/>
            <person name="Higgins S."/>
            <person name="Loffler F."/>
        </authorList>
    </citation>
    <scope>NUCLEOTIDE SEQUENCE</scope>
</reference>
<gene>
    <name evidence="3" type="ORF">SDC9_180659</name>
</gene>
<accession>A0A645H2C8</accession>
<proteinExistence type="predicted"/>
<keyword evidence="1" id="KW-0472">Membrane</keyword>
<dbReference type="EMBL" id="VSSQ01085564">
    <property type="protein sequence ID" value="MPN33175.1"/>
    <property type="molecule type" value="Genomic_DNA"/>
</dbReference>
<organism evidence="3">
    <name type="scientific">bioreactor metagenome</name>
    <dbReference type="NCBI Taxonomy" id="1076179"/>
    <lineage>
        <taxon>unclassified sequences</taxon>
        <taxon>metagenomes</taxon>
        <taxon>ecological metagenomes</taxon>
    </lineage>
</organism>
<dbReference type="AlphaFoldDB" id="A0A645H2C8"/>